<dbReference type="CDD" id="cd06257">
    <property type="entry name" value="DnaJ"/>
    <property type="match status" value="1"/>
</dbReference>
<organism evidence="15 16">
    <name type="scientific">Actinopolymorpha rutila</name>
    <dbReference type="NCBI Taxonomy" id="446787"/>
    <lineage>
        <taxon>Bacteria</taxon>
        <taxon>Bacillati</taxon>
        <taxon>Actinomycetota</taxon>
        <taxon>Actinomycetes</taxon>
        <taxon>Propionibacteriales</taxon>
        <taxon>Actinopolymorphaceae</taxon>
        <taxon>Actinopolymorpha</taxon>
    </lineage>
</organism>
<dbReference type="Pfam" id="PF01556">
    <property type="entry name" value="DnaJ_C"/>
    <property type="match status" value="1"/>
</dbReference>
<feature type="repeat" description="CXXCXGXG motif" evidence="11">
    <location>
        <begin position="175"/>
        <end position="182"/>
    </location>
</feature>
<dbReference type="GO" id="GO:0006260">
    <property type="term" value="P:DNA replication"/>
    <property type="evidence" value="ECO:0007669"/>
    <property type="project" value="UniProtKB-KW"/>
</dbReference>
<feature type="binding site" evidence="11">
    <location>
        <position position="215"/>
    </location>
    <ligand>
        <name>Zn(2+)</name>
        <dbReference type="ChEBI" id="CHEBI:29105"/>
        <label>2</label>
    </ligand>
</feature>
<dbReference type="InterPro" id="IPR001305">
    <property type="entry name" value="HSP_DnaJ_Cys-rich_dom"/>
</dbReference>
<dbReference type="EMBL" id="JACBZH010000001">
    <property type="protein sequence ID" value="NYH93549.1"/>
    <property type="molecule type" value="Genomic_DNA"/>
</dbReference>
<dbReference type="SMART" id="SM00271">
    <property type="entry name" value="DnaJ"/>
    <property type="match status" value="1"/>
</dbReference>
<feature type="binding site" evidence="11">
    <location>
        <position position="232"/>
    </location>
    <ligand>
        <name>Zn(2+)</name>
        <dbReference type="ChEBI" id="CHEBI:29105"/>
        <label>1</label>
    </ligand>
</feature>
<feature type="domain" description="J" evidence="13">
    <location>
        <begin position="10"/>
        <end position="75"/>
    </location>
</feature>
<dbReference type="InterPro" id="IPR036410">
    <property type="entry name" value="HSP_DnaJ_Cys-rich_dom_sf"/>
</dbReference>
<name>A0A852ZW62_9ACTN</name>
<evidence type="ECO:0000256" key="10">
    <source>
        <dbReference type="ARBA" id="ARBA00067609"/>
    </source>
</evidence>
<dbReference type="RefSeq" id="WP_179791057.1">
    <property type="nucleotide sequence ID" value="NZ_BAAARR010000027.1"/>
</dbReference>
<evidence type="ECO:0000313" key="16">
    <source>
        <dbReference type="Proteomes" id="UP000579605"/>
    </source>
</evidence>
<dbReference type="PRINTS" id="PR00625">
    <property type="entry name" value="JDOMAIN"/>
</dbReference>
<dbReference type="InterPro" id="IPR012724">
    <property type="entry name" value="DnaJ"/>
</dbReference>
<feature type="repeat" description="CXXCXGXG motif" evidence="11">
    <location>
        <begin position="215"/>
        <end position="222"/>
    </location>
</feature>
<dbReference type="FunFam" id="2.60.260.20:FF:000005">
    <property type="entry name" value="Chaperone protein dnaJ 1, mitochondrial"/>
    <property type="match status" value="1"/>
</dbReference>
<keyword evidence="16" id="KW-1185">Reference proteome</keyword>
<dbReference type="Pfam" id="PF00684">
    <property type="entry name" value="DnaJ_CXXCXGXG"/>
    <property type="match status" value="1"/>
</dbReference>
<keyword evidence="7 11" id="KW-0346">Stress response</keyword>
<comment type="subunit">
    <text evidence="11">Homodimer.</text>
</comment>
<evidence type="ECO:0000256" key="11">
    <source>
        <dbReference type="HAMAP-Rule" id="MF_01152"/>
    </source>
</evidence>
<comment type="cofactor">
    <cofactor evidence="11">
        <name>Zn(2+)</name>
        <dbReference type="ChEBI" id="CHEBI:29105"/>
    </cofactor>
    <text evidence="11">Binds 2 Zn(2+) ions per monomer.</text>
</comment>
<feature type="binding site" evidence="11">
    <location>
        <position position="218"/>
    </location>
    <ligand>
        <name>Zn(2+)</name>
        <dbReference type="ChEBI" id="CHEBI:29105"/>
        <label>2</label>
    </ligand>
</feature>
<dbReference type="SUPFAM" id="SSF46565">
    <property type="entry name" value="Chaperone J-domain"/>
    <property type="match status" value="1"/>
</dbReference>
<dbReference type="GO" id="GO:0005524">
    <property type="term" value="F:ATP binding"/>
    <property type="evidence" value="ECO:0007669"/>
    <property type="project" value="InterPro"/>
</dbReference>
<dbReference type="NCBIfam" id="NF010888">
    <property type="entry name" value="PRK14295.1"/>
    <property type="match status" value="1"/>
</dbReference>
<dbReference type="InterPro" id="IPR018253">
    <property type="entry name" value="DnaJ_domain_CS"/>
</dbReference>
<dbReference type="GO" id="GO:0031072">
    <property type="term" value="F:heat shock protein binding"/>
    <property type="evidence" value="ECO:0007669"/>
    <property type="project" value="InterPro"/>
</dbReference>
<dbReference type="FunFam" id="1.10.287.110:FF:000045">
    <property type="entry name" value="Molecular chaperone DnaJ"/>
    <property type="match status" value="1"/>
</dbReference>
<evidence type="ECO:0000256" key="6">
    <source>
        <dbReference type="ARBA" id="ARBA00022833"/>
    </source>
</evidence>
<keyword evidence="3 11" id="KW-0479">Metal-binding</keyword>
<keyword evidence="5 11" id="KW-0863">Zinc-finger</keyword>
<keyword evidence="6 11" id="KW-0862">Zinc</keyword>
<comment type="function">
    <text evidence="11">Participates actively in the response to hyperosmotic and heat shock by preventing the aggregation of stress-denatured proteins and by disaggregating proteins, also in an autonomous, DnaK-independent fashion. Unfolded proteins bind initially to DnaJ; upon interaction with the DnaJ-bound protein, DnaK hydrolyzes its bound ATP, resulting in the formation of a stable complex. GrpE releases ADP from DnaK; ATP binding to DnaK triggers the release of the substrate protein, thus completing the reaction cycle. Several rounds of ATP-dependent interactions between DnaJ, DnaK and GrpE are required for fully efficient folding. Also involved, together with DnaK and GrpE, in the DNA replication of plasmids through activation of initiation proteins.</text>
</comment>
<keyword evidence="1 11" id="KW-0963">Cytoplasm</keyword>
<dbReference type="GO" id="GO:0042026">
    <property type="term" value="P:protein refolding"/>
    <property type="evidence" value="ECO:0007669"/>
    <property type="project" value="TreeGrafter"/>
</dbReference>
<proteinExistence type="inferred from homology"/>
<dbReference type="GO" id="GO:0051082">
    <property type="term" value="F:unfolded protein binding"/>
    <property type="evidence" value="ECO:0007669"/>
    <property type="project" value="UniProtKB-UniRule"/>
</dbReference>
<feature type="zinc finger region" description="CR-type" evidence="12">
    <location>
        <begin position="162"/>
        <end position="241"/>
    </location>
</feature>
<dbReference type="CDD" id="cd10747">
    <property type="entry name" value="DnaJ_C"/>
    <property type="match status" value="1"/>
</dbReference>
<dbReference type="HAMAP" id="MF_01152">
    <property type="entry name" value="DnaJ"/>
    <property type="match status" value="1"/>
</dbReference>
<keyword evidence="2 11" id="KW-0235">DNA replication</keyword>
<feature type="binding site" evidence="11">
    <location>
        <position position="192"/>
    </location>
    <ligand>
        <name>Zn(2+)</name>
        <dbReference type="ChEBI" id="CHEBI:29105"/>
        <label>2</label>
    </ligand>
</feature>
<feature type="binding site" evidence="11">
    <location>
        <position position="229"/>
    </location>
    <ligand>
        <name>Zn(2+)</name>
        <dbReference type="ChEBI" id="CHEBI:29105"/>
        <label>1</label>
    </ligand>
</feature>
<evidence type="ECO:0000259" key="13">
    <source>
        <dbReference type="PROSITE" id="PS50076"/>
    </source>
</evidence>
<evidence type="ECO:0000256" key="8">
    <source>
        <dbReference type="ARBA" id="ARBA00023186"/>
    </source>
</evidence>
<gene>
    <name evidence="11" type="primary">dnaJ</name>
    <name evidence="15" type="ORF">F4554_006187</name>
</gene>
<comment type="domain">
    <text evidence="11">The J domain is necessary and sufficient to stimulate DnaK ATPase activity. Zinc center 1 plays an important role in the autonomous, DnaK-independent chaperone activity of DnaJ. Zinc center 2 is essential for interaction with DnaK and for DnaJ activity.</text>
</comment>
<feature type="binding site" evidence="11">
    <location>
        <position position="178"/>
    </location>
    <ligand>
        <name>Zn(2+)</name>
        <dbReference type="ChEBI" id="CHEBI:29105"/>
        <label>1</label>
    </ligand>
</feature>
<dbReference type="InterPro" id="IPR001623">
    <property type="entry name" value="DnaJ_domain"/>
</dbReference>
<dbReference type="Proteomes" id="UP000579605">
    <property type="component" value="Unassembled WGS sequence"/>
</dbReference>
<protein>
    <recommendedName>
        <fullName evidence="10 11">Chaperone protein DnaJ</fullName>
    </recommendedName>
</protein>
<keyword evidence="4 11" id="KW-0677">Repeat</keyword>
<evidence type="ECO:0000259" key="14">
    <source>
        <dbReference type="PROSITE" id="PS51188"/>
    </source>
</evidence>
<evidence type="ECO:0000256" key="3">
    <source>
        <dbReference type="ARBA" id="ARBA00022723"/>
    </source>
</evidence>
<dbReference type="GO" id="GO:0009408">
    <property type="term" value="P:response to heat"/>
    <property type="evidence" value="ECO:0007669"/>
    <property type="project" value="InterPro"/>
</dbReference>
<dbReference type="SUPFAM" id="SSF49493">
    <property type="entry name" value="HSP40/DnaJ peptide-binding domain"/>
    <property type="match status" value="2"/>
</dbReference>
<evidence type="ECO:0000256" key="9">
    <source>
        <dbReference type="ARBA" id="ARBA00061004"/>
    </source>
</evidence>
<dbReference type="Gene3D" id="2.10.230.10">
    <property type="entry name" value="Heat shock protein DnaJ, cysteine-rich domain"/>
    <property type="match status" value="1"/>
</dbReference>
<comment type="subcellular location">
    <subcellularLocation>
        <location evidence="11">Cytoplasm</location>
    </subcellularLocation>
</comment>
<evidence type="ECO:0000256" key="2">
    <source>
        <dbReference type="ARBA" id="ARBA00022705"/>
    </source>
</evidence>
<dbReference type="Gene3D" id="1.10.287.110">
    <property type="entry name" value="DnaJ domain"/>
    <property type="match status" value="1"/>
</dbReference>
<dbReference type="GO" id="GO:0005737">
    <property type="term" value="C:cytoplasm"/>
    <property type="evidence" value="ECO:0007669"/>
    <property type="project" value="UniProtKB-SubCell"/>
</dbReference>
<dbReference type="InterPro" id="IPR036869">
    <property type="entry name" value="J_dom_sf"/>
</dbReference>
<dbReference type="PROSITE" id="PS00636">
    <property type="entry name" value="DNAJ_1"/>
    <property type="match status" value="1"/>
</dbReference>
<dbReference type="InterPro" id="IPR008971">
    <property type="entry name" value="HSP40/DnaJ_pept-bd"/>
</dbReference>
<dbReference type="InterPro" id="IPR002939">
    <property type="entry name" value="DnaJ_C"/>
</dbReference>
<feature type="domain" description="CR-type" evidence="14">
    <location>
        <begin position="162"/>
        <end position="241"/>
    </location>
</feature>
<dbReference type="FunFam" id="2.10.230.10:FF:000002">
    <property type="entry name" value="Molecular chaperone DnaJ"/>
    <property type="match status" value="1"/>
</dbReference>
<evidence type="ECO:0000256" key="5">
    <source>
        <dbReference type="ARBA" id="ARBA00022771"/>
    </source>
</evidence>
<dbReference type="PANTHER" id="PTHR43096:SF54">
    <property type="entry name" value="CHAPERONE PROTEIN DNAJ 1"/>
    <property type="match status" value="1"/>
</dbReference>
<sequence length="396" mass="41511">MGTKEWLEKDFYKVLGVSKDASAEEIKKSYRKLARQNHPDANRGDAKAEERFKEVSEAYSVLSDPAKRKEYDEARSLFGGGGFRFPGGGGGGGGQAGGGFPFDLGDIFTQQGGNRGGGGLGDILGGIFTGGGRTRTPPGTRPRRGADVETEVTIGFRDAVDGVTVPLRMTSDAPCPACSGTGAKAGTMPRVCPDCEGVGMRATSQGGRLAMTEPCRSCRGRGLVVDNPCPTCHGSGRAESARTMQVRIPAGVYDNQRIRLRGKGAAGERGGPAGDLYVTVHVQADERFGRKGEHLTVTVPISFPEAALGGEVKVPTLAGPLVTLKVPPGTPNGRTFRVRGKGAARRDGTKGDLLVTVEVVVPDHLDDKARDALDAYRRATGTDAAHGGYDGKEGVR</sequence>
<dbReference type="Pfam" id="PF00226">
    <property type="entry name" value="DnaJ"/>
    <property type="match status" value="1"/>
</dbReference>
<dbReference type="Gene3D" id="2.60.260.20">
    <property type="entry name" value="Urease metallochaperone UreE, N-terminal domain"/>
    <property type="match status" value="2"/>
</dbReference>
<feature type="binding site" evidence="11">
    <location>
        <position position="195"/>
    </location>
    <ligand>
        <name>Zn(2+)</name>
        <dbReference type="ChEBI" id="CHEBI:29105"/>
        <label>2</label>
    </ligand>
</feature>
<evidence type="ECO:0000256" key="4">
    <source>
        <dbReference type="ARBA" id="ARBA00022737"/>
    </source>
</evidence>
<accession>A0A852ZW62</accession>
<evidence type="ECO:0000256" key="7">
    <source>
        <dbReference type="ARBA" id="ARBA00023016"/>
    </source>
</evidence>
<dbReference type="AlphaFoldDB" id="A0A852ZW62"/>
<dbReference type="NCBIfam" id="NF008035">
    <property type="entry name" value="PRK10767.1"/>
    <property type="match status" value="1"/>
</dbReference>
<keyword evidence="8 11" id="KW-0143">Chaperone</keyword>
<dbReference type="GO" id="GO:0008270">
    <property type="term" value="F:zinc ion binding"/>
    <property type="evidence" value="ECO:0007669"/>
    <property type="project" value="UniProtKB-UniRule"/>
</dbReference>
<dbReference type="NCBIfam" id="TIGR02349">
    <property type="entry name" value="DnaJ_bact"/>
    <property type="match status" value="1"/>
</dbReference>
<comment type="similarity">
    <text evidence="9 11">Belongs to the DnaJ family.</text>
</comment>
<comment type="caution">
    <text evidence="15">The sequence shown here is derived from an EMBL/GenBank/DDBJ whole genome shotgun (WGS) entry which is preliminary data.</text>
</comment>
<feature type="repeat" description="CXXCXGXG motif" evidence="11">
    <location>
        <begin position="192"/>
        <end position="199"/>
    </location>
</feature>
<evidence type="ECO:0000256" key="1">
    <source>
        <dbReference type="ARBA" id="ARBA00022490"/>
    </source>
</evidence>
<dbReference type="SUPFAM" id="SSF57938">
    <property type="entry name" value="DnaJ/Hsp40 cysteine-rich domain"/>
    <property type="match status" value="1"/>
</dbReference>
<dbReference type="PANTHER" id="PTHR43096">
    <property type="entry name" value="DNAJ HOMOLOG 1, MITOCHONDRIAL-RELATED"/>
    <property type="match status" value="1"/>
</dbReference>
<feature type="binding site" evidence="11">
    <location>
        <position position="175"/>
    </location>
    <ligand>
        <name>Zn(2+)</name>
        <dbReference type="ChEBI" id="CHEBI:29105"/>
        <label>1</label>
    </ligand>
</feature>
<feature type="repeat" description="CXXCXGXG motif" evidence="11">
    <location>
        <begin position="229"/>
        <end position="236"/>
    </location>
</feature>
<evidence type="ECO:0000256" key="12">
    <source>
        <dbReference type="PROSITE-ProRule" id="PRU00546"/>
    </source>
</evidence>
<dbReference type="PROSITE" id="PS50076">
    <property type="entry name" value="DNAJ_2"/>
    <property type="match status" value="1"/>
</dbReference>
<reference evidence="15 16" key="1">
    <citation type="submission" date="2020-07" db="EMBL/GenBank/DDBJ databases">
        <title>Sequencing the genomes of 1000 actinobacteria strains.</title>
        <authorList>
            <person name="Klenk H.-P."/>
        </authorList>
    </citation>
    <scope>NUCLEOTIDE SEQUENCE [LARGE SCALE GENOMIC DNA]</scope>
    <source>
        <strain evidence="15 16">DSM 18448</strain>
    </source>
</reference>
<dbReference type="PROSITE" id="PS51188">
    <property type="entry name" value="ZF_CR"/>
    <property type="match status" value="1"/>
</dbReference>
<dbReference type="CDD" id="cd10719">
    <property type="entry name" value="DnaJ_zf"/>
    <property type="match status" value="1"/>
</dbReference>
<evidence type="ECO:0000313" key="15">
    <source>
        <dbReference type="EMBL" id="NYH93549.1"/>
    </source>
</evidence>